<evidence type="ECO:0000313" key="2">
    <source>
        <dbReference type="EMBL" id="KAK2149856.1"/>
    </source>
</evidence>
<dbReference type="PROSITE" id="PS00028">
    <property type="entry name" value="ZINC_FINGER_C2H2_1"/>
    <property type="match status" value="1"/>
</dbReference>
<dbReference type="EMBL" id="JAODUP010000434">
    <property type="protein sequence ID" value="KAK2149856.1"/>
    <property type="molecule type" value="Genomic_DNA"/>
</dbReference>
<reference evidence="2" key="1">
    <citation type="journal article" date="2023" name="Mol. Biol. Evol.">
        <title>Third-Generation Sequencing Reveals the Adaptive Role of the Epigenome in Three Deep-Sea Polychaetes.</title>
        <authorList>
            <person name="Perez M."/>
            <person name="Aroh O."/>
            <person name="Sun Y."/>
            <person name="Lan Y."/>
            <person name="Juniper S.K."/>
            <person name="Young C.R."/>
            <person name="Angers B."/>
            <person name="Qian P.Y."/>
        </authorList>
    </citation>
    <scope>NUCLEOTIDE SEQUENCE</scope>
    <source>
        <strain evidence="2">P08H-3</strain>
    </source>
</reference>
<dbReference type="Proteomes" id="UP001208570">
    <property type="component" value="Unassembled WGS sequence"/>
</dbReference>
<name>A0AAD9JC49_9ANNE</name>
<proteinExistence type="predicted"/>
<organism evidence="2 3">
    <name type="scientific">Paralvinella palmiformis</name>
    <dbReference type="NCBI Taxonomy" id="53620"/>
    <lineage>
        <taxon>Eukaryota</taxon>
        <taxon>Metazoa</taxon>
        <taxon>Spiralia</taxon>
        <taxon>Lophotrochozoa</taxon>
        <taxon>Annelida</taxon>
        <taxon>Polychaeta</taxon>
        <taxon>Sedentaria</taxon>
        <taxon>Canalipalpata</taxon>
        <taxon>Terebellida</taxon>
        <taxon>Terebelliformia</taxon>
        <taxon>Alvinellidae</taxon>
        <taxon>Paralvinella</taxon>
    </lineage>
</organism>
<dbReference type="InterPro" id="IPR013087">
    <property type="entry name" value="Znf_C2H2_type"/>
</dbReference>
<gene>
    <name evidence="2" type="ORF">LSH36_434g02053</name>
</gene>
<keyword evidence="3" id="KW-1185">Reference proteome</keyword>
<protein>
    <recommendedName>
        <fullName evidence="1">C2H2-type domain-containing protein</fullName>
    </recommendedName>
</protein>
<accession>A0AAD9JC49</accession>
<evidence type="ECO:0000313" key="3">
    <source>
        <dbReference type="Proteomes" id="UP001208570"/>
    </source>
</evidence>
<dbReference type="AlphaFoldDB" id="A0AAD9JC49"/>
<feature type="domain" description="C2H2-type" evidence="1">
    <location>
        <begin position="35"/>
        <end position="59"/>
    </location>
</feature>
<evidence type="ECO:0000259" key="1">
    <source>
        <dbReference type="PROSITE" id="PS00028"/>
    </source>
</evidence>
<sequence length="209" mass="24552">MDLPVDGVCIRSPKNKMRLRDWLRNMNRLQWKPTCESKLCGKQFEEHLGTVRHYALFFHLMLMIVYGCPLNSTSNSELGDRVWQICDGHELTRAISDACGQRPYKGSAGSATQTPRNHRHRRYRRMVTVWMLHLSEVDRRRVEGKEKLYDDVADDVMLGGRDKRGRERSNVAEKRMTRSTKNYWIRVLNQLYEKCCTKGCVEEDLIQLC</sequence>
<comment type="caution">
    <text evidence="2">The sequence shown here is derived from an EMBL/GenBank/DDBJ whole genome shotgun (WGS) entry which is preliminary data.</text>
</comment>